<name>A0ABT3C636_9MYCO</name>
<dbReference type="SUPFAM" id="SSF56601">
    <property type="entry name" value="beta-lactamase/transpeptidase-like"/>
    <property type="match status" value="1"/>
</dbReference>
<dbReference type="EC" id="3.5.2.6" evidence="5"/>
<organism evidence="7 8">
    <name type="scientific">Mycolicibacterium komossense</name>
    <dbReference type="NCBI Taxonomy" id="1779"/>
    <lineage>
        <taxon>Bacteria</taxon>
        <taxon>Bacillati</taxon>
        <taxon>Actinomycetota</taxon>
        <taxon>Actinomycetes</taxon>
        <taxon>Mycobacteriales</taxon>
        <taxon>Mycobacteriaceae</taxon>
        <taxon>Mycolicibacterium</taxon>
    </lineage>
</organism>
<keyword evidence="8" id="KW-1185">Reference proteome</keyword>
<dbReference type="InterPro" id="IPR001466">
    <property type="entry name" value="Beta-lactam-related"/>
</dbReference>
<evidence type="ECO:0000259" key="6">
    <source>
        <dbReference type="Pfam" id="PF00144"/>
    </source>
</evidence>
<keyword evidence="3 5" id="KW-0378">Hydrolase</keyword>
<sequence length="560" mass="59412">MSDSARAVVAAIAEHWAVPGGAVVAVDRNGETFCHRFGHADVGASIPVAPQHRFEIGSISKIFTSIAVLQLVGAGLLRLDEPVGAVLDWLPTPLRADGITVGRLLNHTAGLVASVDAVPDEIGQATTFTGDVSPAAPGTFFHYSNLGFVLLGLVARHVARRPLVDLVQTNILAPLEMTSTSACVTHDDYWSLARGYQPLRDDQPWTPGDPVVQAPWLEVAGADGNVAATVSDLGRFARMLLGRGALDGTTILPAADFDTMVKTIAPDGEDVLALSGVPATESSRYGLGINVERTGGRTVLSHGGGMVGYASFLLADLDDGTAVCVVTNANGDTPVAEAIARSVAAELSAPGTVNVDGLDPRWWDAERIESLNCTGEFIDATTESALSDEPSEIEVRAERRVGDLIALSVRCDGERAPLLRTWYRGAVTPTRPLRRFALTFDDGAWHWGPRTFTRADASPTAPTPTPPVSGLEPFCGHYRAYTPWFTNFRVVLRGGRLILIAPGGVEAPADEAELVPLGGATFRIGADPRLPERITFGTPIGTVAPWADRDGCRYSRAFTD</sequence>
<evidence type="ECO:0000256" key="1">
    <source>
        <dbReference type="ARBA" id="ARBA00001526"/>
    </source>
</evidence>
<reference evidence="7 8" key="1">
    <citation type="journal article" date="2022" name="BMC Genomics">
        <title>Comparative genome analysis of mycobacteria focusing on tRNA and non-coding RNA.</title>
        <authorList>
            <person name="Behra P.R.K."/>
            <person name="Pettersson B.M.F."/>
            <person name="Ramesh M."/>
            <person name="Das S."/>
            <person name="Dasgupta S."/>
            <person name="Kirsebom L.A."/>
        </authorList>
    </citation>
    <scope>NUCLEOTIDE SEQUENCE [LARGE SCALE GENOMIC DNA]</scope>
    <source>
        <strain evidence="7 8">DSM 44078</strain>
    </source>
</reference>
<dbReference type="InterPro" id="IPR012338">
    <property type="entry name" value="Beta-lactam/transpept-like"/>
</dbReference>
<dbReference type="InterPro" id="IPR050491">
    <property type="entry name" value="AmpC-like"/>
</dbReference>
<comment type="similarity">
    <text evidence="2 5">Belongs to the class-C beta-lactamase family.</text>
</comment>
<dbReference type="Gene3D" id="3.40.710.10">
    <property type="entry name" value="DD-peptidase/beta-lactamase superfamily"/>
    <property type="match status" value="1"/>
</dbReference>
<proteinExistence type="inferred from homology"/>
<dbReference type="InterPro" id="IPR001586">
    <property type="entry name" value="Beta-lactam_class-C_AS"/>
</dbReference>
<dbReference type="Proteomes" id="UP001526201">
    <property type="component" value="Unassembled WGS sequence"/>
</dbReference>
<dbReference type="PANTHER" id="PTHR46825:SF9">
    <property type="entry name" value="BETA-LACTAMASE-RELATED DOMAIN-CONTAINING PROTEIN"/>
    <property type="match status" value="1"/>
</dbReference>
<feature type="domain" description="Beta-lactamase-related" evidence="6">
    <location>
        <begin position="10"/>
        <end position="344"/>
    </location>
</feature>
<comment type="caution">
    <text evidence="7">The sequence shown here is derived from an EMBL/GenBank/DDBJ whole genome shotgun (WGS) entry which is preliminary data.</text>
</comment>
<evidence type="ECO:0000313" key="8">
    <source>
        <dbReference type="Proteomes" id="UP001526201"/>
    </source>
</evidence>
<protein>
    <recommendedName>
        <fullName evidence="5">Beta-lactamase</fullName>
        <ecNumber evidence="5">3.5.2.6</ecNumber>
    </recommendedName>
</protein>
<comment type="catalytic activity">
    <reaction evidence="1 5">
        <text>a beta-lactam + H2O = a substituted beta-amino acid</text>
        <dbReference type="Rhea" id="RHEA:20401"/>
        <dbReference type="ChEBI" id="CHEBI:15377"/>
        <dbReference type="ChEBI" id="CHEBI:35627"/>
        <dbReference type="ChEBI" id="CHEBI:140347"/>
        <dbReference type="EC" id="3.5.2.6"/>
    </reaction>
</comment>
<dbReference type="Pfam" id="PF00144">
    <property type="entry name" value="Beta-lactamase"/>
    <property type="match status" value="1"/>
</dbReference>
<gene>
    <name evidence="7" type="ORF">H7J73_02335</name>
</gene>
<accession>A0ABT3C636</accession>
<evidence type="ECO:0000313" key="7">
    <source>
        <dbReference type="EMBL" id="MCV7224880.1"/>
    </source>
</evidence>
<dbReference type="PANTHER" id="PTHR46825">
    <property type="entry name" value="D-ALANYL-D-ALANINE-CARBOXYPEPTIDASE/ENDOPEPTIDASE AMPH"/>
    <property type="match status" value="1"/>
</dbReference>
<dbReference type="RefSeq" id="WP_264065634.1">
    <property type="nucleotide sequence ID" value="NZ_JACKTY010000012.1"/>
</dbReference>
<keyword evidence="4 5" id="KW-0046">Antibiotic resistance</keyword>
<evidence type="ECO:0000256" key="3">
    <source>
        <dbReference type="ARBA" id="ARBA00022801"/>
    </source>
</evidence>
<evidence type="ECO:0000256" key="2">
    <source>
        <dbReference type="ARBA" id="ARBA00007840"/>
    </source>
</evidence>
<dbReference type="PROSITE" id="PS00336">
    <property type="entry name" value="BETA_LACTAMASE_C"/>
    <property type="match status" value="1"/>
</dbReference>
<evidence type="ECO:0000256" key="5">
    <source>
        <dbReference type="RuleBase" id="RU361140"/>
    </source>
</evidence>
<dbReference type="EMBL" id="JACKTY010000012">
    <property type="protein sequence ID" value="MCV7224880.1"/>
    <property type="molecule type" value="Genomic_DNA"/>
</dbReference>
<evidence type="ECO:0000256" key="4">
    <source>
        <dbReference type="ARBA" id="ARBA00023251"/>
    </source>
</evidence>